<dbReference type="Pfam" id="PF00294">
    <property type="entry name" value="PfkB"/>
    <property type="match status" value="1"/>
</dbReference>
<dbReference type="OrthoDB" id="204058at2759"/>
<dbReference type="RefSeq" id="XP_003055081.1">
    <property type="nucleotide sequence ID" value="XM_003055035.1"/>
</dbReference>
<organism evidence="5">
    <name type="scientific">Micromonas pusilla (strain CCMP1545)</name>
    <name type="common">Picoplanktonic green alga</name>
    <dbReference type="NCBI Taxonomy" id="564608"/>
    <lineage>
        <taxon>Eukaryota</taxon>
        <taxon>Viridiplantae</taxon>
        <taxon>Chlorophyta</taxon>
        <taxon>Mamiellophyceae</taxon>
        <taxon>Mamiellales</taxon>
        <taxon>Mamiellaceae</taxon>
        <taxon>Micromonas</taxon>
    </lineage>
</organism>
<protein>
    <submittedName>
        <fullName evidence="4">Predicted protein</fullName>
    </submittedName>
</protein>
<dbReference type="Proteomes" id="UP000001876">
    <property type="component" value="Unassembled WGS sequence"/>
</dbReference>
<dbReference type="PROSITE" id="PS00583">
    <property type="entry name" value="PFKB_KINASES_1"/>
    <property type="match status" value="1"/>
</dbReference>
<dbReference type="STRING" id="564608.C1MI83"/>
<evidence type="ECO:0000313" key="5">
    <source>
        <dbReference type="Proteomes" id="UP000001876"/>
    </source>
</evidence>
<sequence>MEPAKPIKFTVLGDAIVDVSVGPLDAFPTPGADVAASAIALSPGGSALNTAWHLAEQGVDAELRAAVGKDRAASVLTRALADESKLRDPSKSIATLNYHATASCVTIAAGAKTERAFVSSPGAARAATMNQLLPDGGDADALDATHVHVAGFYVCEGVHGGLAGVVRRLKSRGVVVSMDPNFDANGGWTNRAMKLAIKGPSAVDVLLPSEVEACEITGKPTAEEALDALLGVAEGEGGGKGSPDGVKLVVIKRGAAGVLAGDRDGGRWNAPACTVSRVVDTNGAGDAFNAGFLRSWASGAGVPQALNVGCAAAAIAAQHAGAVGAWAPSAAAVDALADAEYGDKPWWQQGLLACMAPRKLT</sequence>
<evidence type="ECO:0000256" key="2">
    <source>
        <dbReference type="ARBA" id="ARBA00022777"/>
    </source>
</evidence>
<dbReference type="GO" id="GO:0005829">
    <property type="term" value="C:cytosol"/>
    <property type="evidence" value="ECO:0007669"/>
    <property type="project" value="TreeGrafter"/>
</dbReference>
<keyword evidence="2" id="KW-0418">Kinase</keyword>
<dbReference type="SUPFAM" id="SSF53613">
    <property type="entry name" value="Ribokinase-like"/>
    <property type="match status" value="1"/>
</dbReference>
<dbReference type="InterPro" id="IPR029056">
    <property type="entry name" value="Ribokinase-like"/>
</dbReference>
<dbReference type="Gene3D" id="3.40.1190.20">
    <property type="match status" value="1"/>
</dbReference>
<proteinExistence type="predicted"/>
<gene>
    <name evidence="4" type="ORF">MICPUCDRAFT_49400</name>
</gene>
<name>C1MI83_MICPC</name>
<dbReference type="InterPro" id="IPR011611">
    <property type="entry name" value="PfkB_dom"/>
</dbReference>
<feature type="domain" description="Carbohydrate kinase PfkB" evidence="3">
    <location>
        <begin position="11"/>
        <end position="323"/>
    </location>
</feature>
<evidence type="ECO:0000259" key="3">
    <source>
        <dbReference type="Pfam" id="PF00294"/>
    </source>
</evidence>
<keyword evidence="1" id="KW-0808">Transferase</keyword>
<accession>C1MI83</accession>
<dbReference type="PANTHER" id="PTHR10584">
    <property type="entry name" value="SUGAR KINASE"/>
    <property type="match status" value="1"/>
</dbReference>
<dbReference type="InterPro" id="IPR002173">
    <property type="entry name" value="Carboh/pur_kinase_PfkB_CS"/>
</dbReference>
<dbReference type="GO" id="GO:0016301">
    <property type="term" value="F:kinase activity"/>
    <property type="evidence" value="ECO:0007669"/>
    <property type="project" value="UniProtKB-KW"/>
</dbReference>
<dbReference type="GeneID" id="9680655"/>
<dbReference type="PROSITE" id="PS00584">
    <property type="entry name" value="PFKB_KINASES_2"/>
    <property type="match status" value="1"/>
</dbReference>
<evidence type="ECO:0000256" key="1">
    <source>
        <dbReference type="ARBA" id="ARBA00022679"/>
    </source>
</evidence>
<dbReference type="PANTHER" id="PTHR10584:SF166">
    <property type="entry name" value="RIBOKINASE"/>
    <property type="match status" value="1"/>
</dbReference>
<reference evidence="4 5" key="1">
    <citation type="journal article" date="2009" name="Science">
        <title>Green evolution and dynamic adaptations revealed by genomes of the marine picoeukaryotes Micromonas.</title>
        <authorList>
            <person name="Worden A.Z."/>
            <person name="Lee J.H."/>
            <person name="Mock T."/>
            <person name="Rouze P."/>
            <person name="Simmons M.P."/>
            <person name="Aerts A.L."/>
            <person name="Allen A.E."/>
            <person name="Cuvelier M.L."/>
            <person name="Derelle E."/>
            <person name="Everett M.V."/>
            <person name="Foulon E."/>
            <person name="Grimwood J."/>
            <person name="Gundlach H."/>
            <person name="Henrissat B."/>
            <person name="Napoli C."/>
            <person name="McDonald S.M."/>
            <person name="Parker M.S."/>
            <person name="Rombauts S."/>
            <person name="Salamov A."/>
            <person name="Von Dassow P."/>
            <person name="Badger J.H."/>
            <person name="Coutinho P.M."/>
            <person name="Demir E."/>
            <person name="Dubchak I."/>
            <person name="Gentemann C."/>
            <person name="Eikrem W."/>
            <person name="Gready J.E."/>
            <person name="John U."/>
            <person name="Lanier W."/>
            <person name="Lindquist E.A."/>
            <person name="Lucas S."/>
            <person name="Mayer K.F."/>
            <person name="Moreau H."/>
            <person name="Not F."/>
            <person name="Otillar R."/>
            <person name="Panaud O."/>
            <person name="Pangilinan J."/>
            <person name="Paulsen I."/>
            <person name="Piegu B."/>
            <person name="Poliakov A."/>
            <person name="Robbens S."/>
            <person name="Schmutz J."/>
            <person name="Toulza E."/>
            <person name="Wyss T."/>
            <person name="Zelensky A."/>
            <person name="Zhou K."/>
            <person name="Armbrust E.V."/>
            <person name="Bhattacharya D."/>
            <person name="Goodenough U.W."/>
            <person name="Van de Peer Y."/>
            <person name="Grigoriev I.V."/>
        </authorList>
    </citation>
    <scope>NUCLEOTIDE SEQUENCE [LARGE SCALE GENOMIC DNA]</scope>
    <source>
        <strain evidence="4 5">CCMP1545</strain>
    </source>
</reference>
<dbReference type="AlphaFoldDB" id="C1MI83"/>
<keyword evidence="5" id="KW-1185">Reference proteome</keyword>
<evidence type="ECO:0000313" key="4">
    <source>
        <dbReference type="EMBL" id="EEH60333.1"/>
    </source>
</evidence>
<dbReference type="EMBL" id="GG663735">
    <property type="protein sequence ID" value="EEH60333.1"/>
    <property type="molecule type" value="Genomic_DNA"/>
</dbReference>
<dbReference type="KEGG" id="mpp:MICPUCDRAFT_49400"/>
<dbReference type="OMA" id="APWPKAG"/>